<evidence type="ECO:0000313" key="13">
    <source>
        <dbReference type="EMBL" id="KAK2073623.1"/>
    </source>
</evidence>
<organism evidence="13 14">
    <name type="scientific">Phyllachora maydis</name>
    <dbReference type="NCBI Taxonomy" id="1825666"/>
    <lineage>
        <taxon>Eukaryota</taxon>
        <taxon>Fungi</taxon>
        <taxon>Dikarya</taxon>
        <taxon>Ascomycota</taxon>
        <taxon>Pezizomycotina</taxon>
        <taxon>Sordariomycetes</taxon>
        <taxon>Sordariomycetidae</taxon>
        <taxon>Phyllachorales</taxon>
        <taxon>Phyllachoraceae</taxon>
        <taxon>Phyllachora</taxon>
    </lineage>
</organism>
<dbReference type="EMBL" id="JAQQPM010000007">
    <property type="protein sequence ID" value="KAK2073623.1"/>
    <property type="molecule type" value="Genomic_DNA"/>
</dbReference>
<evidence type="ECO:0000256" key="4">
    <source>
        <dbReference type="ARBA" id="ARBA00022679"/>
    </source>
</evidence>
<dbReference type="SUPFAM" id="SSF56112">
    <property type="entry name" value="Protein kinase-like (PK-like)"/>
    <property type="match status" value="1"/>
</dbReference>
<dbReference type="PROSITE" id="PS00108">
    <property type="entry name" value="PROTEIN_KINASE_ST"/>
    <property type="match status" value="1"/>
</dbReference>
<dbReference type="PANTHER" id="PTHR48012:SF10">
    <property type="entry name" value="FI20177P1"/>
    <property type="match status" value="1"/>
</dbReference>
<dbReference type="GO" id="GO:0005524">
    <property type="term" value="F:ATP binding"/>
    <property type="evidence" value="ECO:0007669"/>
    <property type="project" value="UniProtKB-UniRule"/>
</dbReference>
<dbReference type="InterPro" id="IPR008271">
    <property type="entry name" value="Ser/Thr_kinase_AS"/>
</dbReference>
<comment type="catalytic activity">
    <reaction evidence="8">
        <text>L-threonyl-[protein] + ATP = O-phospho-L-threonyl-[protein] + ADP + H(+)</text>
        <dbReference type="Rhea" id="RHEA:46608"/>
        <dbReference type="Rhea" id="RHEA-COMP:11060"/>
        <dbReference type="Rhea" id="RHEA-COMP:11605"/>
        <dbReference type="ChEBI" id="CHEBI:15378"/>
        <dbReference type="ChEBI" id="CHEBI:30013"/>
        <dbReference type="ChEBI" id="CHEBI:30616"/>
        <dbReference type="ChEBI" id="CHEBI:61977"/>
        <dbReference type="ChEBI" id="CHEBI:456216"/>
        <dbReference type="EC" id="2.7.11.1"/>
    </reaction>
</comment>
<evidence type="ECO:0000256" key="7">
    <source>
        <dbReference type="ARBA" id="ARBA00022840"/>
    </source>
</evidence>
<dbReference type="PANTHER" id="PTHR48012">
    <property type="entry name" value="STERILE20-LIKE KINASE, ISOFORM B-RELATED"/>
    <property type="match status" value="1"/>
</dbReference>
<dbReference type="Proteomes" id="UP001217918">
    <property type="component" value="Unassembled WGS sequence"/>
</dbReference>
<keyword evidence="7 10" id="KW-0067">ATP-binding</keyword>
<keyword evidence="4" id="KW-0808">Transferase</keyword>
<dbReference type="GO" id="GO:0004674">
    <property type="term" value="F:protein serine/threonine kinase activity"/>
    <property type="evidence" value="ECO:0007669"/>
    <property type="project" value="UniProtKB-KW"/>
</dbReference>
<evidence type="ECO:0000256" key="5">
    <source>
        <dbReference type="ARBA" id="ARBA00022741"/>
    </source>
</evidence>
<dbReference type="EC" id="2.7.11.1" evidence="2"/>
<comment type="caution">
    <text evidence="13">The sequence shown here is derived from an EMBL/GenBank/DDBJ whole genome shotgun (WGS) entry which is preliminary data.</text>
</comment>
<dbReference type="AlphaFoldDB" id="A0AAD9MHJ7"/>
<dbReference type="FunFam" id="1.10.510.10:FF:000670">
    <property type="entry name" value="Serine/threonin protein kinase, putative"/>
    <property type="match status" value="1"/>
</dbReference>
<keyword evidence="3" id="KW-0723">Serine/threonine-protein kinase</keyword>
<proteinExistence type="inferred from homology"/>
<dbReference type="GO" id="GO:0005737">
    <property type="term" value="C:cytoplasm"/>
    <property type="evidence" value="ECO:0007669"/>
    <property type="project" value="TreeGrafter"/>
</dbReference>
<reference evidence="13" key="1">
    <citation type="journal article" date="2023" name="Mol. Plant Microbe Interact.">
        <title>Elucidating the Obligate Nature and Biological Capacity of an Invasive Fungal Corn Pathogen.</title>
        <authorList>
            <person name="MacCready J.S."/>
            <person name="Roggenkamp E.M."/>
            <person name="Gdanetz K."/>
            <person name="Chilvers M.I."/>
        </authorList>
    </citation>
    <scope>NUCLEOTIDE SEQUENCE</scope>
    <source>
        <strain evidence="13">PM02</strain>
    </source>
</reference>
<dbReference type="Pfam" id="PF00069">
    <property type="entry name" value="Pkinase"/>
    <property type="match status" value="1"/>
</dbReference>
<evidence type="ECO:0000313" key="14">
    <source>
        <dbReference type="Proteomes" id="UP001217918"/>
    </source>
</evidence>
<dbReference type="PROSITE" id="PS50011">
    <property type="entry name" value="PROTEIN_KINASE_DOM"/>
    <property type="match status" value="1"/>
</dbReference>
<evidence type="ECO:0000256" key="3">
    <source>
        <dbReference type="ARBA" id="ARBA00022527"/>
    </source>
</evidence>
<evidence type="ECO:0000256" key="1">
    <source>
        <dbReference type="ARBA" id="ARBA00008874"/>
    </source>
</evidence>
<dbReference type="Gene3D" id="1.10.510.10">
    <property type="entry name" value="Transferase(Phosphotransferase) domain 1"/>
    <property type="match status" value="1"/>
</dbReference>
<feature type="region of interest" description="Disordered" evidence="11">
    <location>
        <begin position="505"/>
        <end position="531"/>
    </location>
</feature>
<evidence type="ECO:0000256" key="11">
    <source>
        <dbReference type="SAM" id="MobiDB-lite"/>
    </source>
</evidence>
<dbReference type="PROSITE" id="PS00107">
    <property type="entry name" value="PROTEIN_KINASE_ATP"/>
    <property type="match status" value="1"/>
</dbReference>
<protein>
    <recommendedName>
        <fullName evidence="2">non-specific serine/threonine protein kinase</fullName>
        <ecNumber evidence="2">2.7.11.1</ecNumber>
    </recommendedName>
</protein>
<name>A0AAD9MHJ7_9PEZI</name>
<feature type="binding site" evidence="10">
    <location>
        <position position="73"/>
    </location>
    <ligand>
        <name>ATP</name>
        <dbReference type="ChEBI" id="CHEBI:30616"/>
    </ligand>
</feature>
<evidence type="ECO:0000259" key="12">
    <source>
        <dbReference type="PROSITE" id="PS50011"/>
    </source>
</evidence>
<feature type="compositionally biased region" description="Polar residues" evidence="11">
    <location>
        <begin position="737"/>
        <end position="755"/>
    </location>
</feature>
<keyword evidence="6" id="KW-0418">Kinase</keyword>
<evidence type="ECO:0000256" key="10">
    <source>
        <dbReference type="PROSITE-ProRule" id="PRU10141"/>
    </source>
</evidence>
<sequence length="819" mass="89410">MATSSLQVRGADSASKQKAIEDAWKMQALVQEECIRAEKPIPPYQLLELIGKGSYGRVYKATDLKTKRVVAVKSIDIEESDTLNPKLADTYSEFLKEVNALKLLRESGAKNINHVLDVLPVGQTMWMVTEYCAGGSVATLMKPTAPGGLQEKWIIPILREVAEAIYWVHKQGVIHRDIKCANVLITEDGDVQLCDFGVAGVIENKFDKRSTFIGTPHWMAPELFDIAMDPGAASSYGTEVDIWAFGAMVYEIASGLPPNVMSGFDIGQLGQMVKTRSPRLEGDHYSSQLKNLVSFCLETDPSKRPPVEKVQQHPYISGSVAAYPTAGLANLVKAYKLWEAQGGIRKSLFAAGGAQGPTDYTSTALANDEWNFSTTRDFDQSVMSNPDVQAVYDVYGSGVDFDFVGDSQPPKTKSRRRPPPQLPVMKAPLEKVFDPNTMSNYEDNSRAYYGRPEPLPAPPSSQSDLPLRDDSLHSTLRESLIDLDASLHGDDLSRFADMETIRLGPRGSVADCEPDAAHYSKPPLSDPADLAKSNRRTQDWKFPAMPPPASANPEMSRFPFNEDRPMTTPTVVPGPDTRPPLIHHPTDPLGLPSQGYDIVVPSVPSNRASVSSLIDLDESLPMMPELTRPSTANSDVASISGSDVGVANPFDLERHASLYHPVQNSMREPSIYVSDDSEFARLAKAPGDLTDAGEYPVNGHDGGHGVMDNGGDRQSNGFGEGAYSTGDYLDSDYPTLVNRQSQGLEASQPRQTGLTDNDLPPVPAPPSARVMQGFAGREEVRDEVMRLLESFQEHLSFANAHVSALPIRRPGRQGVESEQ</sequence>
<feature type="region of interest" description="Disordered" evidence="11">
    <location>
        <begin position="700"/>
        <end position="768"/>
    </location>
</feature>
<dbReference type="InterPro" id="IPR050629">
    <property type="entry name" value="STE20/SPS1-PAK"/>
</dbReference>
<gene>
    <name evidence="13" type="ORF">P8C59_007894</name>
</gene>
<keyword evidence="14" id="KW-1185">Reference proteome</keyword>
<evidence type="ECO:0000256" key="6">
    <source>
        <dbReference type="ARBA" id="ARBA00022777"/>
    </source>
</evidence>
<dbReference type="InterPro" id="IPR017441">
    <property type="entry name" value="Protein_kinase_ATP_BS"/>
</dbReference>
<comment type="similarity">
    <text evidence="1">Belongs to the protein kinase superfamily. STE Ser/Thr protein kinase family. STE20 subfamily.</text>
</comment>
<evidence type="ECO:0000256" key="2">
    <source>
        <dbReference type="ARBA" id="ARBA00012513"/>
    </source>
</evidence>
<dbReference type="InterPro" id="IPR000719">
    <property type="entry name" value="Prot_kinase_dom"/>
</dbReference>
<keyword evidence="5 10" id="KW-0547">Nucleotide-binding</keyword>
<evidence type="ECO:0000256" key="8">
    <source>
        <dbReference type="ARBA" id="ARBA00047899"/>
    </source>
</evidence>
<feature type="region of interest" description="Disordered" evidence="11">
    <location>
        <begin position="403"/>
        <end position="469"/>
    </location>
</feature>
<evidence type="ECO:0000256" key="9">
    <source>
        <dbReference type="ARBA" id="ARBA00048679"/>
    </source>
</evidence>
<dbReference type="InterPro" id="IPR011009">
    <property type="entry name" value="Kinase-like_dom_sf"/>
</dbReference>
<dbReference type="SMART" id="SM00220">
    <property type="entry name" value="S_TKc"/>
    <property type="match status" value="1"/>
</dbReference>
<feature type="domain" description="Protein kinase" evidence="12">
    <location>
        <begin position="44"/>
        <end position="316"/>
    </location>
</feature>
<accession>A0AAD9MHJ7</accession>
<comment type="catalytic activity">
    <reaction evidence="9">
        <text>L-seryl-[protein] + ATP = O-phospho-L-seryl-[protein] + ADP + H(+)</text>
        <dbReference type="Rhea" id="RHEA:17989"/>
        <dbReference type="Rhea" id="RHEA-COMP:9863"/>
        <dbReference type="Rhea" id="RHEA-COMP:11604"/>
        <dbReference type="ChEBI" id="CHEBI:15378"/>
        <dbReference type="ChEBI" id="CHEBI:29999"/>
        <dbReference type="ChEBI" id="CHEBI:30616"/>
        <dbReference type="ChEBI" id="CHEBI:83421"/>
        <dbReference type="ChEBI" id="CHEBI:456216"/>
        <dbReference type="EC" id="2.7.11.1"/>
    </reaction>
</comment>